<dbReference type="Pfam" id="PF16472">
    <property type="entry name" value="DUF5050"/>
    <property type="match status" value="1"/>
</dbReference>
<reference evidence="3" key="1">
    <citation type="journal article" date="2021" name="PeerJ">
        <title>Extensive microbial diversity within the chicken gut microbiome revealed by metagenomics and culture.</title>
        <authorList>
            <person name="Gilroy R."/>
            <person name="Ravi A."/>
            <person name="Getino M."/>
            <person name="Pursley I."/>
            <person name="Horton D.L."/>
            <person name="Alikhan N.F."/>
            <person name="Baker D."/>
            <person name="Gharbi K."/>
            <person name="Hall N."/>
            <person name="Watson M."/>
            <person name="Adriaenssens E.M."/>
            <person name="Foster-Nyarko E."/>
            <person name="Jarju S."/>
            <person name="Secka A."/>
            <person name="Antonio M."/>
            <person name="Oren A."/>
            <person name="Chaudhuri R.R."/>
            <person name="La Ragione R."/>
            <person name="Hildebrand F."/>
            <person name="Pallen M.J."/>
        </authorList>
    </citation>
    <scope>NUCLEOTIDE SEQUENCE</scope>
    <source>
        <strain evidence="3">26628</strain>
    </source>
</reference>
<evidence type="ECO:0000259" key="2">
    <source>
        <dbReference type="Pfam" id="PF16472"/>
    </source>
</evidence>
<dbReference type="EMBL" id="DXFD01000052">
    <property type="protein sequence ID" value="HIX46724.1"/>
    <property type="molecule type" value="Genomic_DNA"/>
</dbReference>
<proteinExistence type="predicted"/>
<sequence>MLKSGKKILLLLLALALTLGVLAGCNPYKADPLDYTSSDSAAESNGGFVVKKDEWFYFINGAESYTADNTFGDVVKGSLARVHADDLASGNYSESDIVVPQLIVSEDHTSGIYVYGDYVYYATPNTSRNMDGEVVNSVLNFRRTKLDGTDTSKNYVQLSDNTSAYRYVQVDGTVYLLYADSANSELHSLNTATGEDLVIVSGYSAYAFDQADPESPYVYYTMSVVKKNTYEYHAEEAHAHSETESYNQLWRVRADAAEAAYTFDMTDGYIDTDIAEGKEGREMEYTNFGTLVLDGIGREKKEGTPFNIHWAQDRDQIESARGYTYSIVKYMNGIAVLSVTNRDASTAFVYALEDTDLSDGWSSIAANPGASDSGALTPIAISSANATASALYYKQNDTLYYLYLGSDSAITRAEVSDSAADVDYVRETTYLARAQSGATLLYLDGGYLYYSMAGTSGKSLWRIRYDGAKSDYVSFGNESETPEEYKPTQYLQIDYNDSWFAPEVVGGYLFFSNVEDYAESYVYAFDNSVTNTELKEMNDLYEEVLGMFTDVSAKFADASKAIQYYFYTGSIDLLREEEKHKSEYEEEDFDVIDGFVACAADIHGYDFTVLKDAAGTPANEQSYFYGRIGKMSEEDAETLADTLVDDLILTDPDAEE</sequence>
<comment type="caution">
    <text evidence="3">The sequence shown here is derived from an EMBL/GenBank/DDBJ whole genome shotgun (WGS) entry which is preliminary data.</text>
</comment>
<reference evidence="3" key="2">
    <citation type="submission" date="2021-04" db="EMBL/GenBank/DDBJ databases">
        <authorList>
            <person name="Gilroy R."/>
        </authorList>
    </citation>
    <scope>NUCLEOTIDE SEQUENCE</scope>
    <source>
        <strain evidence="3">26628</strain>
    </source>
</reference>
<dbReference type="Proteomes" id="UP000824249">
    <property type="component" value="Unassembled WGS sequence"/>
</dbReference>
<accession>A0A9D1VTK6</accession>
<dbReference type="InterPro" id="IPR032485">
    <property type="entry name" value="LRP1-like_beta_prop"/>
</dbReference>
<feature type="signal peptide" evidence="1">
    <location>
        <begin position="1"/>
        <end position="23"/>
    </location>
</feature>
<keyword evidence="1" id="KW-0732">Signal</keyword>
<feature type="domain" description="Prolow-density lipoprotein receptor-related protein 1-like beta-propeller" evidence="2">
    <location>
        <begin position="44"/>
        <end position="240"/>
    </location>
</feature>
<name>A0A9D1VTK6_9FIRM</name>
<gene>
    <name evidence="3" type="ORF">H9737_03430</name>
</gene>
<dbReference type="PROSITE" id="PS51257">
    <property type="entry name" value="PROKAR_LIPOPROTEIN"/>
    <property type="match status" value="1"/>
</dbReference>
<organism evidence="3 4">
    <name type="scientific">Candidatus Borkfalkia faecigallinarum</name>
    <dbReference type="NCBI Taxonomy" id="2838509"/>
    <lineage>
        <taxon>Bacteria</taxon>
        <taxon>Bacillati</taxon>
        <taxon>Bacillota</taxon>
        <taxon>Clostridia</taxon>
        <taxon>Christensenellales</taxon>
        <taxon>Christensenellaceae</taxon>
        <taxon>Candidatus Borkfalkia</taxon>
    </lineage>
</organism>
<evidence type="ECO:0000256" key="1">
    <source>
        <dbReference type="SAM" id="SignalP"/>
    </source>
</evidence>
<protein>
    <submittedName>
        <fullName evidence="3">DUF5050 domain-containing protein</fullName>
    </submittedName>
</protein>
<evidence type="ECO:0000313" key="3">
    <source>
        <dbReference type="EMBL" id="HIX46724.1"/>
    </source>
</evidence>
<evidence type="ECO:0000313" key="4">
    <source>
        <dbReference type="Proteomes" id="UP000824249"/>
    </source>
</evidence>
<feature type="chain" id="PRO_5038933401" evidence="1">
    <location>
        <begin position="24"/>
        <end position="656"/>
    </location>
</feature>
<dbReference type="AlphaFoldDB" id="A0A9D1VTK6"/>